<evidence type="ECO:0000259" key="4">
    <source>
        <dbReference type="SMART" id="SM01318"/>
    </source>
</evidence>
<keyword evidence="3" id="KW-0732">Signal</keyword>
<dbReference type="EMBL" id="ABJB010056374">
    <property type="status" value="NOT_ANNOTATED_CDS"/>
    <property type="molecule type" value="Genomic_DNA"/>
</dbReference>
<dbReference type="GO" id="GO:0005576">
    <property type="term" value="C:extracellular region"/>
    <property type="evidence" value="ECO:0007669"/>
    <property type="project" value="UniProtKB-SubCell"/>
</dbReference>
<dbReference type="InParanoid" id="B7PPP6"/>
<dbReference type="VEuPathDB" id="VectorBase:ISCW006059"/>
<dbReference type="EMBL" id="DS759922">
    <property type="protein sequence ID" value="EEC08568.1"/>
    <property type="molecule type" value="Genomic_DNA"/>
</dbReference>
<feature type="signal peptide" evidence="3">
    <location>
        <begin position="1"/>
        <end position="20"/>
    </location>
</feature>
<feature type="chain" id="PRO_5010826323" evidence="3">
    <location>
        <begin position="21"/>
        <end position="101"/>
    </location>
</feature>
<feature type="domain" description="Single" evidence="4">
    <location>
        <begin position="37"/>
        <end position="101"/>
    </location>
</feature>
<dbReference type="VEuPathDB" id="VectorBase:ISCP_030655"/>
<proteinExistence type="predicted"/>
<evidence type="ECO:0000313" key="7">
    <source>
        <dbReference type="Proteomes" id="UP000001555"/>
    </source>
</evidence>
<evidence type="ECO:0000256" key="3">
    <source>
        <dbReference type="SAM" id="SignalP"/>
    </source>
</evidence>
<evidence type="ECO:0000313" key="6">
    <source>
        <dbReference type="EnsemblMetazoa" id="ISCW006059-PA"/>
    </source>
</evidence>
<dbReference type="VEuPathDB" id="VectorBase:ISCI006059"/>
<evidence type="ECO:0000313" key="5">
    <source>
        <dbReference type="EMBL" id="EEC08568.1"/>
    </source>
</evidence>
<reference evidence="5 7" key="1">
    <citation type="submission" date="2008-03" db="EMBL/GenBank/DDBJ databases">
        <title>Annotation of Ixodes scapularis.</title>
        <authorList>
            <consortium name="Ixodes scapularis Genome Project Consortium"/>
            <person name="Caler E."/>
            <person name="Hannick L.I."/>
            <person name="Bidwell S."/>
            <person name="Joardar V."/>
            <person name="Thiagarajan M."/>
            <person name="Amedeo P."/>
            <person name="Galinsky K.J."/>
            <person name="Schobel S."/>
            <person name="Inman J."/>
            <person name="Hostetler J."/>
            <person name="Miller J."/>
            <person name="Hammond M."/>
            <person name="Megy K."/>
            <person name="Lawson D."/>
            <person name="Kodira C."/>
            <person name="Sutton G."/>
            <person name="Meyer J."/>
            <person name="Hill C.A."/>
            <person name="Birren B."/>
            <person name="Nene V."/>
            <person name="Collins F."/>
            <person name="Alarcon-Chaidez F."/>
            <person name="Wikel S."/>
            <person name="Strausberg R."/>
        </authorList>
    </citation>
    <scope>NUCLEOTIDE SEQUENCE [LARGE SCALE GENOMIC DNA]</scope>
    <source>
        <strain evidence="7">Wikel</strain>
        <strain evidence="5">Wikel colony</strain>
    </source>
</reference>
<keyword evidence="7" id="KW-1185">Reference proteome</keyword>
<comment type="subcellular location">
    <subcellularLocation>
        <location evidence="1">Secreted</location>
    </subcellularLocation>
</comment>
<gene>
    <name evidence="5" type="ORF">IscW_ISCW006059</name>
</gene>
<dbReference type="EMBL" id="ABJB010197500">
    <property type="status" value="NOT_ANNOTATED_CDS"/>
    <property type="molecule type" value="Genomic_DNA"/>
</dbReference>
<dbReference type="AlphaFoldDB" id="B7PPP6"/>
<sequence>MRSIVLWALLALGGVPLLMGAANQSHHYGVSFDNGTCTYRNITLKDGHSEPFKFPCEYWSCNATAKTLTIDGCGVPRYGSCLYVHNYNFYWPLCCRMSRLC</sequence>
<dbReference type="Pfam" id="PF15430">
    <property type="entry name" value="SVWC"/>
    <property type="match status" value="1"/>
</dbReference>
<evidence type="ECO:0000256" key="2">
    <source>
        <dbReference type="ARBA" id="ARBA00022525"/>
    </source>
</evidence>
<accession>B7PPP6</accession>
<dbReference type="Proteomes" id="UP000001555">
    <property type="component" value="Unassembled WGS sequence"/>
</dbReference>
<protein>
    <submittedName>
        <fullName evidence="5 6">Secreted protein, putative</fullName>
    </submittedName>
</protein>
<dbReference type="EnsemblMetazoa" id="ISCW006059-RA">
    <property type="protein sequence ID" value="ISCW006059-PA"/>
    <property type="gene ID" value="ISCW006059"/>
</dbReference>
<keyword evidence="2" id="KW-0964">Secreted</keyword>
<dbReference type="EMBL" id="ABJB010549039">
    <property type="status" value="NOT_ANNOTATED_CDS"/>
    <property type="molecule type" value="Genomic_DNA"/>
</dbReference>
<name>B7PPP6_IXOSC</name>
<dbReference type="PaxDb" id="6945-B7PPP6"/>
<reference evidence="6" key="2">
    <citation type="submission" date="2020-05" db="UniProtKB">
        <authorList>
            <consortium name="EnsemblMetazoa"/>
        </authorList>
    </citation>
    <scope>IDENTIFICATION</scope>
    <source>
        <strain evidence="6">wikel</strain>
    </source>
</reference>
<organism>
    <name type="scientific">Ixodes scapularis</name>
    <name type="common">Black-legged tick</name>
    <name type="synonym">Deer tick</name>
    <dbReference type="NCBI Taxonomy" id="6945"/>
    <lineage>
        <taxon>Eukaryota</taxon>
        <taxon>Metazoa</taxon>
        <taxon>Ecdysozoa</taxon>
        <taxon>Arthropoda</taxon>
        <taxon>Chelicerata</taxon>
        <taxon>Arachnida</taxon>
        <taxon>Acari</taxon>
        <taxon>Parasitiformes</taxon>
        <taxon>Ixodida</taxon>
        <taxon>Ixodoidea</taxon>
        <taxon>Ixodidae</taxon>
        <taxon>Ixodinae</taxon>
        <taxon>Ixodes</taxon>
    </lineage>
</organism>
<dbReference type="InterPro" id="IPR029277">
    <property type="entry name" value="SVWC_dom"/>
</dbReference>
<evidence type="ECO:0000256" key="1">
    <source>
        <dbReference type="ARBA" id="ARBA00004613"/>
    </source>
</evidence>
<dbReference type="SMART" id="SM01318">
    <property type="entry name" value="SVWC"/>
    <property type="match status" value="1"/>
</dbReference>
<dbReference type="HOGENOM" id="CLU_2294748_0_0_1"/>